<dbReference type="KEGG" id="more:E1B28_004209"/>
<dbReference type="AlphaFoldDB" id="A0A9P7UY93"/>
<dbReference type="RefSeq" id="XP_043013270.1">
    <property type="nucleotide sequence ID" value="XM_043148670.1"/>
</dbReference>
<dbReference type="OrthoDB" id="413008at2759"/>
<dbReference type="Proteomes" id="UP001049176">
    <property type="component" value="Chromosome 2"/>
</dbReference>
<dbReference type="GeneID" id="66073285"/>
<evidence type="ECO:0000256" key="1">
    <source>
        <dbReference type="SAM" id="MobiDB-lite"/>
    </source>
</evidence>
<dbReference type="EMBL" id="CM032182">
    <property type="protein sequence ID" value="KAG7096800.1"/>
    <property type="molecule type" value="Genomic_DNA"/>
</dbReference>
<protein>
    <submittedName>
        <fullName evidence="2">Uncharacterized protein</fullName>
    </submittedName>
</protein>
<feature type="compositionally biased region" description="Pro residues" evidence="1">
    <location>
        <begin position="1"/>
        <end position="23"/>
    </location>
</feature>
<organism evidence="2 3">
    <name type="scientific">Marasmius oreades</name>
    <name type="common">fairy-ring Marasmius</name>
    <dbReference type="NCBI Taxonomy" id="181124"/>
    <lineage>
        <taxon>Eukaryota</taxon>
        <taxon>Fungi</taxon>
        <taxon>Dikarya</taxon>
        <taxon>Basidiomycota</taxon>
        <taxon>Agaricomycotina</taxon>
        <taxon>Agaricomycetes</taxon>
        <taxon>Agaricomycetidae</taxon>
        <taxon>Agaricales</taxon>
        <taxon>Marasmiineae</taxon>
        <taxon>Marasmiaceae</taxon>
        <taxon>Marasmius</taxon>
    </lineage>
</organism>
<accession>A0A9P7UY93</accession>
<evidence type="ECO:0000313" key="2">
    <source>
        <dbReference type="EMBL" id="KAG7096800.1"/>
    </source>
</evidence>
<keyword evidence="3" id="KW-1185">Reference proteome</keyword>
<proteinExistence type="predicted"/>
<comment type="caution">
    <text evidence="2">The sequence shown here is derived from an EMBL/GenBank/DDBJ whole genome shotgun (WGS) entry which is preliminary data.</text>
</comment>
<sequence length="254" mass="29537">MEPPSDPNLNYPPPPGPLSPPPESYRQKKSADSSIQWNNSFNQQHPPISRIPLAPPVDSNDYYSKFSLSSYNHPHEIPPPRDVYTPNTSDHPRPLRSALRRSVSFAQDPGVKEFEPDDQVDEHEEMDSSMERAQKRRGIPSQMIQLYGLNREIEMEQHDRTPKSSFSSSEYTFQRPNYRRLDSMASASSEVFDEYDPRITGVRAEHLDDHEDLEKNALRQMDYRSRRKHLMRVKIEFNVVCEHMMNALANLRTN</sequence>
<feature type="region of interest" description="Disordered" evidence="1">
    <location>
        <begin position="1"/>
        <end position="95"/>
    </location>
</feature>
<reference evidence="2" key="1">
    <citation type="journal article" date="2021" name="Genome Biol. Evol.">
        <title>The assembled and annotated genome of the fairy-ring fungus Marasmius oreades.</title>
        <authorList>
            <person name="Hiltunen M."/>
            <person name="Ament-Velasquez S.L."/>
            <person name="Johannesson H."/>
        </authorList>
    </citation>
    <scope>NUCLEOTIDE SEQUENCE</scope>
    <source>
        <strain evidence="2">03SP1</strain>
    </source>
</reference>
<name>A0A9P7UY93_9AGAR</name>
<evidence type="ECO:0000313" key="3">
    <source>
        <dbReference type="Proteomes" id="UP001049176"/>
    </source>
</evidence>
<gene>
    <name evidence="2" type="ORF">E1B28_004209</name>
</gene>
<feature type="compositionally biased region" description="Polar residues" evidence="1">
    <location>
        <begin position="32"/>
        <end position="46"/>
    </location>
</feature>